<dbReference type="Gene3D" id="2.10.260.10">
    <property type="match status" value="1"/>
</dbReference>
<sequence length="213" mass="23439">MKQIAIKKSGNSVTVRIPSAILKALSLSVDDPVNIDMEDGRIVITPVNQADEIAVAKPIVNKSLAEAVRVHMGLTQQGVAEYFGITLSAWAKKEQGINRLSVAEQHYFQLLTNQHPDYVMVRRYAKSNTPLQKASEAATNLAVYLSGRLVLPTETKALLSVLNGCVREFTEEWQTDLNSVVGASLPDEVTVLQAKLDEVLAENTELKKRLTKK</sequence>
<dbReference type="SMART" id="SM00966">
    <property type="entry name" value="SpoVT_AbrB"/>
    <property type="match status" value="1"/>
</dbReference>
<gene>
    <name evidence="2" type="ORF">F3550_23425</name>
</gene>
<feature type="domain" description="SpoVT-AbrB" evidence="1">
    <location>
        <begin position="7"/>
        <end position="52"/>
    </location>
</feature>
<dbReference type="SUPFAM" id="SSF89447">
    <property type="entry name" value="AbrB/MazE/MraZ-like"/>
    <property type="match status" value="1"/>
</dbReference>
<dbReference type="AlphaFoldDB" id="A0A3V2UR56"/>
<dbReference type="EMBL" id="AAKXPG010000051">
    <property type="protein sequence ID" value="ECW7871809.1"/>
    <property type="molecule type" value="Genomic_DNA"/>
</dbReference>
<dbReference type="GO" id="GO:0003677">
    <property type="term" value="F:DNA binding"/>
    <property type="evidence" value="ECO:0007669"/>
    <property type="project" value="UniProtKB-KW"/>
</dbReference>
<organism evidence="2">
    <name type="scientific">Salmonella enterica I</name>
    <dbReference type="NCBI Taxonomy" id="59201"/>
    <lineage>
        <taxon>Bacteria</taxon>
        <taxon>Pseudomonadati</taxon>
        <taxon>Pseudomonadota</taxon>
        <taxon>Gammaproteobacteria</taxon>
        <taxon>Enterobacterales</taxon>
        <taxon>Enterobacteriaceae</taxon>
        <taxon>Salmonella</taxon>
    </lineage>
</organism>
<evidence type="ECO:0000313" key="2">
    <source>
        <dbReference type="EMBL" id="ECW7871809.1"/>
    </source>
</evidence>
<keyword evidence="2" id="KW-0238">DNA-binding</keyword>
<dbReference type="InterPro" id="IPR007159">
    <property type="entry name" value="SpoVT-AbrB_dom"/>
</dbReference>
<protein>
    <submittedName>
        <fullName evidence="2">AbrB/MazE/SpoVT family DNA-binding domain-containing protein</fullName>
    </submittedName>
</protein>
<proteinExistence type="predicted"/>
<comment type="caution">
    <text evidence="2">The sequence shown here is derived from an EMBL/GenBank/DDBJ whole genome shotgun (WGS) entry which is preliminary data.</text>
</comment>
<dbReference type="Gene3D" id="1.10.260.40">
    <property type="entry name" value="lambda repressor-like DNA-binding domains"/>
    <property type="match status" value="1"/>
</dbReference>
<dbReference type="InterPro" id="IPR037914">
    <property type="entry name" value="SpoVT-AbrB_sf"/>
</dbReference>
<dbReference type="Pfam" id="PF04014">
    <property type="entry name" value="MazE_antitoxin"/>
    <property type="match status" value="1"/>
</dbReference>
<evidence type="ECO:0000259" key="1">
    <source>
        <dbReference type="SMART" id="SM00966"/>
    </source>
</evidence>
<accession>A0A3V2UR56</accession>
<name>A0A3V2UR56_SALET</name>
<dbReference type="SUPFAM" id="SSF47413">
    <property type="entry name" value="lambda repressor-like DNA-binding domains"/>
    <property type="match status" value="1"/>
</dbReference>
<dbReference type="InterPro" id="IPR010982">
    <property type="entry name" value="Lambda_DNA-bd_dom_sf"/>
</dbReference>
<reference evidence="2" key="1">
    <citation type="submission" date="2019-09" db="EMBL/GenBank/DDBJ databases">
        <authorList>
            <person name="Ashton P.M."/>
            <person name="Dallman T."/>
            <person name="Nair S."/>
            <person name="De Pinna E."/>
            <person name="Peters T."/>
            <person name="Grant K."/>
        </authorList>
    </citation>
    <scope>NUCLEOTIDE SEQUENCE</scope>
    <source>
        <strain evidence="2">804450</strain>
    </source>
</reference>